<keyword evidence="2" id="KW-1133">Transmembrane helix</keyword>
<evidence type="ECO:0000256" key="2">
    <source>
        <dbReference type="SAM" id="Phobius"/>
    </source>
</evidence>
<organism evidence="3 4">
    <name type="scientific">Pseudomonas asturiensis</name>
    <dbReference type="NCBI Taxonomy" id="1190415"/>
    <lineage>
        <taxon>Bacteria</taxon>
        <taxon>Pseudomonadati</taxon>
        <taxon>Pseudomonadota</taxon>
        <taxon>Gammaproteobacteria</taxon>
        <taxon>Pseudomonadales</taxon>
        <taxon>Pseudomonadaceae</taxon>
        <taxon>Pseudomonas</taxon>
    </lineage>
</organism>
<dbReference type="RefSeq" id="WP_073169293.1">
    <property type="nucleotide sequence ID" value="NZ_FRDA01000011.1"/>
</dbReference>
<dbReference type="EMBL" id="FRDA01000011">
    <property type="protein sequence ID" value="SHN16908.1"/>
    <property type="molecule type" value="Genomic_DNA"/>
</dbReference>
<keyword evidence="2" id="KW-0812">Transmembrane</keyword>
<feature type="transmembrane region" description="Helical" evidence="2">
    <location>
        <begin position="12"/>
        <end position="31"/>
    </location>
</feature>
<reference evidence="3 4" key="1">
    <citation type="submission" date="2016-11" db="EMBL/GenBank/DDBJ databases">
        <authorList>
            <person name="Jaros S."/>
            <person name="Januszkiewicz K."/>
            <person name="Wedrychowicz H."/>
        </authorList>
    </citation>
    <scope>NUCLEOTIDE SEQUENCE [LARGE SCALE GENOMIC DNA]</scope>
    <source>
        <strain evidence="3 4">LMG 26898</strain>
    </source>
</reference>
<keyword evidence="1" id="KW-0175">Coiled coil</keyword>
<dbReference type="AlphaFoldDB" id="A0A1M7PIA7"/>
<feature type="coiled-coil region" evidence="1">
    <location>
        <begin position="172"/>
        <end position="199"/>
    </location>
</feature>
<proteinExistence type="predicted"/>
<dbReference type="Proteomes" id="UP000183983">
    <property type="component" value="Unassembled WGS sequence"/>
</dbReference>
<protein>
    <submittedName>
        <fullName evidence="3">Uncharacterized protein</fullName>
    </submittedName>
</protein>
<sequence length="341" mass="38682">MIQSITTWLKNFFVKTWQFFASVVVVIIVFISQFHDFKSPDMALEVTSVKATSSQPIDLIKLNELSSLKFIVSYGYPSIIPQREMEFSPEEIDRSLLIFKNRIISLSTEIEHTEKKLAFGFSGADQKTILNQLADLHDNDSTSYQRFFMSTASRSLSNSQESNTEKKIDSLKEKITDSLESKRRERDNLNIKYDQANKDWTEFKSTVMPSRTKLVITCAVGNQGSGATSLKPQALFRANLGEGNYLDFSMKMSDYDSSPEAATLQPQSYKVIKFESDEIQSMTAADRDRFKSFLGNASPARLFVSDVRGEVYESNSVPFSPGVYEQKMFDALKQFASSKTR</sequence>
<name>A0A1M7PIA7_9PSED</name>
<gene>
    <name evidence="3" type="ORF">SAMN05216593_1113</name>
</gene>
<keyword evidence="2" id="KW-0472">Membrane</keyword>
<accession>A0A1M7PIA7</accession>
<evidence type="ECO:0000313" key="4">
    <source>
        <dbReference type="Proteomes" id="UP000183983"/>
    </source>
</evidence>
<evidence type="ECO:0000313" key="3">
    <source>
        <dbReference type="EMBL" id="SHN16908.1"/>
    </source>
</evidence>
<evidence type="ECO:0000256" key="1">
    <source>
        <dbReference type="SAM" id="Coils"/>
    </source>
</evidence>